<dbReference type="PROSITE" id="PS51257">
    <property type="entry name" value="PROKAR_LIPOPROTEIN"/>
    <property type="match status" value="1"/>
</dbReference>
<dbReference type="SMART" id="SM00020">
    <property type="entry name" value="Tryp_SPc"/>
    <property type="match status" value="1"/>
</dbReference>
<organism evidence="10 11">
    <name type="scientific">Drosophila lebanonensis</name>
    <name type="common">Fruit fly</name>
    <name type="synonym">Scaptodrosophila lebanonensis</name>
    <dbReference type="NCBI Taxonomy" id="7225"/>
    <lineage>
        <taxon>Eukaryota</taxon>
        <taxon>Metazoa</taxon>
        <taxon>Ecdysozoa</taxon>
        <taxon>Arthropoda</taxon>
        <taxon>Hexapoda</taxon>
        <taxon>Insecta</taxon>
        <taxon>Pterygota</taxon>
        <taxon>Neoptera</taxon>
        <taxon>Endopterygota</taxon>
        <taxon>Diptera</taxon>
        <taxon>Brachycera</taxon>
        <taxon>Muscomorpha</taxon>
        <taxon>Ephydroidea</taxon>
        <taxon>Drosophilidae</taxon>
        <taxon>Scaptodrosophila</taxon>
    </lineage>
</organism>
<reference evidence="11" key="1">
    <citation type="submission" date="2025-08" db="UniProtKB">
        <authorList>
            <consortium name="RefSeq"/>
        </authorList>
    </citation>
    <scope>IDENTIFICATION</scope>
    <source>
        <strain evidence="11">11010-0011.00</strain>
        <tissue evidence="11">Whole body</tissue>
    </source>
</reference>
<dbReference type="GeneID" id="115633044"/>
<dbReference type="PANTHER" id="PTHR24252">
    <property type="entry name" value="ACROSIN-RELATED"/>
    <property type="match status" value="1"/>
</dbReference>
<evidence type="ECO:0000256" key="7">
    <source>
        <dbReference type="RuleBase" id="RU363034"/>
    </source>
</evidence>
<dbReference type="InterPro" id="IPR001254">
    <property type="entry name" value="Trypsin_dom"/>
</dbReference>
<dbReference type="Gene3D" id="2.40.10.10">
    <property type="entry name" value="Trypsin-like serine proteases"/>
    <property type="match status" value="1"/>
</dbReference>
<dbReference type="GO" id="GO:0016020">
    <property type="term" value="C:membrane"/>
    <property type="evidence" value="ECO:0007669"/>
    <property type="project" value="UniProtKB-SubCell"/>
</dbReference>
<dbReference type="InterPro" id="IPR009003">
    <property type="entry name" value="Peptidase_S1_PA"/>
</dbReference>
<proteinExistence type="predicted"/>
<keyword evidence="8" id="KW-0732">Signal</keyword>
<dbReference type="PROSITE" id="PS50240">
    <property type="entry name" value="TRYPSIN_DOM"/>
    <property type="match status" value="1"/>
</dbReference>
<feature type="chain" id="PRO_5026816213" evidence="8">
    <location>
        <begin position="29"/>
        <end position="378"/>
    </location>
</feature>
<evidence type="ECO:0000256" key="5">
    <source>
        <dbReference type="ARBA" id="ARBA00022968"/>
    </source>
</evidence>
<evidence type="ECO:0000256" key="6">
    <source>
        <dbReference type="ARBA" id="ARBA00023157"/>
    </source>
</evidence>
<keyword evidence="3 7" id="KW-0378">Hydrolase</keyword>
<dbReference type="Pfam" id="PF00089">
    <property type="entry name" value="Trypsin"/>
    <property type="match status" value="1"/>
</dbReference>
<dbReference type="FunFam" id="2.40.10.10:FF:000006">
    <property type="entry name" value="Serine proteinase stubble"/>
    <property type="match status" value="1"/>
</dbReference>
<feature type="domain" description="Peptidase S1" evidence="9">
    <location>
        <begin position="132"/>
        <end position="369"/>
    </location>
</feature>
<evidence type="ECO:0000256" key="2">
    <source>
        <dbReference type="ARBA" id="ARBA00022670"/>
    </source>
</evidence>
<comment type="subcellular location">
    <subcellularLocation>
        <location evidence="1">Membrane</location>
        <topology evidence="1">Single-pass type II membrane protein</topology>
    </subcellularLocation>
</comment>
<evidence type="ECO:0000256" key="3">
    <source>
        <dbReference type="ARBA" id="ARBA00022801"/>
    </source>
</evidence>
<accession>A0A6J2UFR6</accession>
<evidence type="ECO:0000256" key="1">
    <source>
        <dbReference type="ARBA" id="ARBA00004606"/>
    </source>
</evidence>
<name>A0A6J2UFR6_DROLE</name>
<dbReference type="RefSeq" id="XP_030386248.1">
    <property type="nucleotide sequence ID" value="XM_030530388.1"/>
</dbReference>
<dbReference type="InterPro" id="IPR033116">
    <property type="entry name" value="TRYPSIN_SER"/>
</dbReference>
<gene>
    <name evidence="11" type="primary">LOC115633044</name>
</gene>
<dbReference type="InterPro" id="IPR001314">
    <property type="entry name" value="Peptidase_S1A"/>
</dbReference>
<dbReference type="Proteomes" id="UP000504634">
    <property type="component" value="Unplaced"/>
</dbReference>
<dbReference type="PROSITE" id="PS00134">
    <property type="entry name" value="TRYPSIN_HIS"/>
    <property type="match status" value="1"/>
</dbReference>
<dbReference type="SUPFAM" id="SSF50494">
    <property type="entry name" value="Trypsin-like serine proteases"/>
    <property type="match status" value="1"/>
</dbReference>
<dbReference type="GO" id="GO:0004252">
    <property type="term" value="F:serine-type endopeptidase activity"/>
    <property type="evidence" value="ECO:0007669"/>
    <property type="project" value="InterPro"/>
</dbReference>
<keyword evidence="10" id="KW-1185">Reference proteome</keyword>
<dbReference type="InterPro" id="IPR018114">
    <property type="entry name" value="TRYPSIN_HIS"/>
</dbReference>
<keyword evidence="5" id="KW-0812">Transmembrane</keyword>
<evidence type="ECO:0000313" key="10">
    <source>
        <dbReference type="Proteomes" id="UP000504634"/>
    </source>
</evidence>
<keyword evidence="4 7" id="KW-0720">Serine protease</keyword>
<keyword evidence="6" id="KW-1015">Disulfide bond</keyword>
<dbReference type="AlphaFoldDB" id="A0A6J2UFR6"/>
<protein>
    <submittedName>
        <fullName evidence="11">Venom protease</fullName>
    </submittedName>
</protein>
<evidence type="ECO:0000313" key="11">
    <source>
        <dbReference type="RefSeq" id="XP_030386248.1"/>
    </source>
</evidence>
<evidence type="ECO:0000256" key="8">
    <source>
        <dbReference type="SAM" id="SignalP"/>
    </source>
</evidence>
<keyword evidence="5" id="KW-0735">Signal-anchor</keyword>
<feature type="signal peptide" evidence="8">
    <location>
        <begin position="1"/>
        <end position="28"/>
    </location>
</feature>
<dbReference type="PROSITE" id="PS00135">
    <property type="entry name" value="TRYPSIN_SER"/>
    <property type="match status" value="1"/>
</dbReference>
<sequence length="378" mass="41852">MLLHLRHLQLMLAIISCIIGSLIGETTATATAPSPASTSSSTSFSSTASASASTSATIPGKYQAYGQQQPKKLHIVSTATSVLDAATKPVSRQNPIKNWFGGAFNRNNSPSAQEQTATCSCRCGERNDESRIVGGTTTGVSEYPWMARLSYFNRFYCGGTLINDRYVLTAAHCVKGFMWFMIKVTFGEHDRCNDKERPETRFVLRAFSQKFSFSNFDNDIALLRLNDRVPITSFIRPICLPRAEQRNDLFVGTRGIATGWGTLKEDGKPSCLLQEVEVPVLDNEHCVAQTNYTQKMITKNMMCAGYPGVGERDSCQGDSGGPLVRLRPDDKRFEQIGIVSWGNGCARPNYPGVYTRVTKYLDWIVENSRDGCFCDEDF</sequence>
<dbReference type="CDD" id="cd00190">
    <property type="entry name" value="Tryp_SPc"/>
    <property type="match status" value="1"/>
</dbReference>
<dbReference type="PRINTS" id="PR00722">
    <property type="entry name" value="CHYMOTRYPSIN"/>
</dbReference>
<dbReference type="GO" id="GO:0006508">
    <property type="term" value="P:proteolysis"/>
    <property type="evidence" value="ECO:0007669"/>
    <property type="project" value="UniProtKB-KW"/>
</dbReference>
<keyword evidence="2 7" id="KW-0645">Protease</keyword>
<dbReference type="InterPro" id="IPR043504">
    <property type="entry name" value="Peptidase_S1_PA_chymotrypsin"/>
</dbReference>
<evidence type="ECO:0000256" key="4">
    <source>
        <dbReference type="ARBA" id="ARBA00022825"/>
    </source>
</evidence>
<evidence type="ECO:0000259" key="9">
    <source>
        <dbReference type="PROSITE" id="PS50240"/>
    </source>
</evidence>
<dbReference type="PANTHER" id="PTHR24252:SF7">
    <property type="entry name" value="HYALIN"/>
    <property type="match status" value="1"/>
</dbReference>